<keyword evidence="5 15" id="KW-0812">Transmembrane</keyword>
<dbReference type="SMR" id="A0A077S8I1"/>
<dbReference type="GO" id="GO:0007166">
    <property type="term" value="P:cell surface receptor signaling pathway"/>
    <property type="evidence" value="ECO:0000318"/>
    <property type="project" value="GO_Central"/>
</dbReference>
<dbReference type="Gramene" id="TraesCS3B03G1363600.1">
    <property type="protein sequence ID" value="TraesCS3B03G1363600.1.CDS"/>
    <property type="gene ID" value="TraesCS3B03G1363600"/>
</dbReference>
<evidence type="ECO:0000256" key="4">
    <source>
        <dbReference type="ARBA" id="ARBA00022679"/>
    </source>
</evidence>
<dbReference type="InterPro" id="IPR008271">
    <property type="entry name" value="Ser/Thr_kinase_AS"/>
</dbReference>
<evidence type="ECO:0000256" key="13">
    <source>
        <dbReference type="ARBA" id="ARBA00023180"/>
    </source>
</evidence>
<dbReference type="GO" id="GO:0005509">
    <property type="term" value="F:calcium ion binding"/>
    <property type="evidence" value="ECO:0007669"/>
    <property type="project" value="InterPro"/>
</dbReference>
<dbReference type="InterPro" id="IPR017441">
    <property type="entry name" value="Protein_kinase_ATP_BS"/>
</dbReference>
<dbReference type="InterPro" id="IPR001881">
    <property type="entry name" value="EGF-like_Ca-bd_dom"/>
</dbReference>
<dbReference type="InterPro" id="IPR011009">
    <property type="entry name" value="Kinase-like_dom_sf"/>
</dbReference>
<dbReference type="Gramene" id="TraesKAR3B01G0529040.1">
    <property type="protein sequence ID" value="cds.TraesKAR3B01G0529040.1"/>
    <property type="gene ID" value="TraesKAR3B01G0529040"/>
</dbReference>
<dbReference type="OrthoDB" id="681832at2759"/>
<dbReference type="GO" id="GO:0030247">
    <property type="term" value="F:polysaccharide binding"/>
    <property type="evidence" value="ECO:0007669"/>
    <property type="project" value="InterPro"/>
</dbReference>
<feature type="binding site" evidence="14">
    <location>
        <position position="780"/>
    </location>
    <ligand>
        <name>ATP</name>
        <dbReference type="ChEBI" id="CHEBI:30616"/>
    </ligand>
</feature>
<dbReference type="AlphaFoldDB" id="A0A077S8I1"/>
<evidence type="ECO:0000256" key="10">
    <source>
        <dbReference type="ARBA" id="ARBA00022989"/>
    </source>
</evidence>
<keyword evidence="11 15" id="KW-0472">Membrane</keyword>
<keyword evidence="7 14" id="KW-0547">Nucleotide-binding</keyword>
<dbReference type="Gramene" id="TraesJAG3B03G01778440.1">
    <property type="protein sequence ID" value="TraesJAG3B03G01778440.1"/>
    <property type="gene ID" value="TraesJAG3B03G01778440"/>
</dbReference>
<keyword evidence="9 14" id="KW-0067">ATP-binding</keyword>
<dbReference type="PANTHER" id="PTHR27005">
    <property type="entry name" value="WALL-ASSOCIATED RECEPTOR KINASE-LIKE 21"/>
    <property type="match status" value="1"/>
</dbReference>
<dbReference type="Proteomes" id="UP000019116">
    <property type="component" value="Chromosome 3B"/>
</dbReference>
<dbReference type="FunFam" id="3.30.200.20:FF:000043">
    <property type="entry name" value="Wall-associated receptor kinase 2"/>
    <property type="match status" value="1"/>
</dbReference>
<accession>A0A077S8I1</accession>
<dbReference type="Gramene" id="TraesJUL3B03G01786150.1">
    <property type="protein sequence ID" value="TraesJUL3B03G01786150.1"/>
    <property type="gene ID" value="TraesJUL3B03G01786150"/>
</dbReference>
<keyword evidence="2" id="KW-0723">Serine/threonine-protein kinase</keyword>
<feature type="transmembrane region" description="Helical" evidence="15">
    <location>
        <begin position="675"/>
        <end position="698"/>
    </location>
</feature>
<evidence type="ECO:0000256" key="9">
    <source>
        <dbReference type="ARBA" id="ARBA00022840"/>
    </source>
</evidence>
<feature type="signal peptide" evidence="16">
    <location>
        <begin position="1"/>
        <end position="28"/>
    </location>
</feature>
<dbReference type="HOGENOM" id="CLU_000288_43_5_1"/>
<keyword evidence="4" id="KW-0808">Transferase</keyword>
<evidence type="ECO:0000256" key="7">
    <source>
        <dbReference type="ARBA" id="ARBA00022741"/>
    </source>
</evidence>
<dbReference type="Gramene" id="TraesCS3B02G548100.1">
    <property type="protein sequence ID" value="TraesCS3B02G548100.1"/>
    <property type="gene ID" value="TraesCS3B02G548100"/>
</dbReference>
<dbReference type="Pfam" id="PF07645">
    <property type="entry name" value="EGF_CA"/>
    <property type="match status" value="1"/>
</dbReference>
<evidence type="ECO:0000256" key="6">
    <source>
        <dbReference type="ARBA" id="ARBA00022729"/>
    </source>
</evidence>
<keyword evidence="10 15" id="KW-1133">Transmembrane helix</keyword>
<feature type="domain" description="Protein kinase" evidence="17">
    <location>
        <begin position="751"/>
        <end position="1021"/>
    </location>
</feature>
<keyword evidence="3" id="KW-0245">EGF-like domain</keyword>
<dbReference type="InterPro" id="IPR000719">
    <property type="entry name" value="Prot_kinase_dom"/>
</dbReference>
<dbReference type="EnsemblPlants" id="TraesCS3B02G548100.1">
    <property type="protein sequence ID" value="TraesCS3B02G548100.1"/>
    <property type="gene ID" value="TraesCS3B02G548100"/>
</dbReference>
<dbReference type="PROSITE" id="PS50011">
    <property type="entry name" value="PROTEIN_KINASE_DOM"/>
    <property type="match status" value="1"/>
</dbReference>
<keyword evidence="13" id="KW-0325">Glycoprotein</keyword>
<dbReference type="FunFam" id="1.10.510.10:FF:000084">
    <property type="entry name" value="Wall-associated receptor kinase 2"/>
    <property type="match status" value="1"/>
</dbReference>
<evidence type="ECO:0000259" key="17">
    <source>
        <dbReference type="PROSITE" id="PS50011"/>
    </source>
</evidence>
<evidence type="ECO:0000256" key="14">
    <source>
        <dbReference type="PROSITE-ProRule" id="PRU10141"/>
    </source>
</evidence>
<dbReference type="PROSITE" id="PS01187">
    <property type="entry name" value="EGF_CA"/>
    <property type="match status" value="1"/>
</dbReference>
<dbReference type="PaxDb" id="4565-Traes_3B_E6D5D487E.2"/>
<evidence type="ECO:0000256" key="16">
    <source>
        <dbReference type="SAM" id="SignalP"/>
    </source>
</evidence>
<dbReference type="SMART" id="SM00181">
    <property type="entry name" value="EGF"/>
    <property type="match status" value="3"/>
</dbReference>
<dbReference type="InterPro" id="IPR025287">
    <property type="entry name" value="WAK_GUB"/>
</dbReference>
<dbReference type="Gramene" id="TraesSTA3B03G01760240.1">
    <property type="protein sequence ID" value="TraesSTA3B03G01760240.1"/>
    <property type="gene ID" value="TraesSTA3B03G01760240"/>
</dbReference>
<keyword evidence="8" id="KW-0418">Kinase</keyword>
<evidence type="ECO:0000256" key="8">
    <source>
        <dbReference type="ARBA" id="ARBA00022777"/>
    </source>
</evidence>
<dbReference type="InterPro" id="IPR001245">
    <property type="entry name" value="Ser-Thr/Tyr_kinase_cat_dom"/>
</dbReference>
<evidence type="ECO:0000256" key="3">
    <source>
        <dbReference type="ARBA" id="ARBA00022536"/>
    </source>
</evidence>
<dbReference type="PROSITE" id="PS00108">
    <property type="entry name" value="PROTEIN_KINASE_ST"/>
    <property type="match status" value="1"/>
</dbReference>
<comment type="subcellular location">
    <subcellularLocation>
        <location evidence="1">Membrane</location>
        <topology evidence="1">Single-pass type I membrane protein</topology>
    </subcellularLocation>
</comment>
<keyword evidence="12" id="KW-1015">Disulfide bond</keyword>
<evidence type="ECO:0000256" key="5">
    <source>
        <dbReference type="ARBA" id="ARBA00022692"/>
    </source>
</evidence>
<evidence type="ECO:0000256" key="1">
    <source>
        <dbReference type="ARBA" id="ARBA00004479"/>
    </source>
</evidence>
<protein>
    <recommendedName>
        <fullName evidence="17">Protein kinase domain-containing protein</fullName>
    </recommendedName>
</protein>
<evidence type="ECO:0000313" key="19">
    <source>
        <dbReference type="Proteomes" id="UP000019116"/>
    </source>
</evidence>
<reference evidence="18" key="2">
    <citation type="submission" date="2018-10" db="UniProtKB">
        <authorList>
            <consortium name="EnsemblPlants"/>
        </authorList>
    </citation>
    <scope>IDENTIFICATION</scope>
</reference>
<dbReference type="InterPro" id="IPR000742">
    <property type="entry name" value="EGF"/>
</dbReference>
<dbReference type="GO" id="GO:0005886">
    <property type="term" value="C:plasma membrane"/>
    <property type="evidence" value="ECO:0000318"/>
    <property type="project" value="GO_Central"/>
</dbReference>
<dbReference type="SMART" id="SM00179">
    <property type="entry name" value="EGF_CA"/>
    <property type="match status" value="2"/>
</dbReference>
<organism evidence="18">
    <name type="scientific">Triticum aestivum</name>
    <name type="common">Wheat</name>
    <dbReference type="NCBI Taxonomy" id="4565"/>
    <lineage>
        <taxon>Eukaryota</taxon>
        <taxon>Viridiplantae</taxon>
        <taxon>Streptophyta</taxon>
        <taxon>Embryophyta</taxon>
        <taxon>Tracheophyta</taxon>
        <taxon>Spermatophyta</taxon>
        <taxon>Magnoliopsida</taxon>
        <taxon>Liliopsida</taxon>
        <taxon>Poales</taxon>
        <taxon>Poaceae</taxon>
        <taxon>BOP clade</taxon>
        <taxon>Pooideae</taxon>
        <taxon>Triticodae</taxon>
        <taxon>Triticeae</taxon>
        <taxon>Triticinae</taxon>
        <taxon>Triticum</taxon>
    </lineage>
</organism>
<evidence type="ECO:0000256" key="11">
    <source>
        <dbReference type="ARBA" id="ARBA00023136"/>
    </source>
</evidence>
<evidence type="ECO:0000313" key="18">
    <source>
        <dbReference type="EnsemblPlants" id="TraesCS3B02G548100.1"/>
    </source>
</evidence>
<evidence type="ECO:0000256" key="15">
    <source>
        <dbReference type="SAM" id="Phobius"/>
    </source>
</evidence>
<reference evidence="18" key="1">
    <citation type="submission" date="2018-08" db="EMBL/GenBank/DDBJ databases">
        <authorList>
            <person name="Rossello M."/>
        </authorList>
    </citation>
    <scope>NUCLEOTIDE SEQUENCE [LARGE SCALE GENOMIC DNA]</scope>
    <source>
        <strain evidence="18">cv. Chinese Spring</strain>
    </source>
</reference>
<dbReference type="InterPro" id="IPR045274">
    <property type="entry name" value="WAK-like"/>
</dbReference>
<dbReference type="Pfam" id="PF07714">
    <property type="entry name" value="PK_Tyr_Ser-Thr"/>
    <property type="match status" value="1"/>
</dbReference>
<keyword evidence="19" id="KW-1185">Reference proteome</keyword>
<name>A0A077S8I1_WHEAT</name>
<dbReference type="Gene3D" id="1.10.510.10">
    <property type="entry name" value="Transferase(Phosphotransferase) domain 1"/>
    <property type="match status" value="1"/>
</dbReference>
<evidence type="ECO:0000256" key="2">
    <source>
        <dbReference type="ARBA" id="ARBA00022527"/>
    </source>
</evidence>
<dbReference type="SMART" id="SM00220">
    <property type="entry name" value="S_TKc"/>
    <property type="match status" value="1"/>
</dbReference>
<dbReference type="GO" id="GO:0005524">
    <property type="term" value="F:ATP binding"/>
    <property type="evidence" value="ECO:0007669"/>
    <property type="project" value="UniProtKB-UniRule"/>
</dbReference>
<dbReference type="PANTHER" id="PTHR27005:SF276">
    <property type="entry name" value="PROTEIN KINASE DOMAIN-CONTAINING PROTEIN"/>
    <property type="match status" value="1"/>
</dbReference>
<sequence>MARRRTTVSFTTPVVVLVVLYMLIGVPAAPVIGMPGCETRCGNMSVPYPFGLGADSRCYMPGFNLTCDHGRLLLGNLRVIESIDPNFYMLTVVHTGDVRTDGAGRGIFGDGGVLGDDGPYALSSAGNQLVLLGCNVRATLRSGNVTMSSCSSLCTNGFDAHTEMLSRLDTSMLCSGIGCCQARVVVDHEELVPVTSYDVQLEYFGSNRSRDGERWPPRVFVARDEWFSPWSVSQQLSSDLQAAASMEVPVFLSWEVIVRGAHNHGDDDADAGSLPAWECPRDAARMVCKSNHTGCTKRERGGYTCYCKTGYEGNPYITNGCQDIDECENSKKNGCFGKCTNTDGSFQCECPHETRGNAYSPGGCFSVLTRECSRSCGNVSVPYPFGIGPAECYMPGFNLTCDTSQHPPWLMLGSLRVIDISLHNNTMHVINSDMVLDIYSGIGKQTSTFESTGHGDNVPYSLLTRNELILMGCGVQAVLSGAGNPAILSGCSSFCSPNIENRTYTITSMVPPAAGGGSNDDDQYCYGMGCCQARISMSNDGMPHELWIDWMDPNTATDETSSHSYAFIAQEGWFNKHRVSAQLLRSSSTKYFVPSLEVPMVLDWEVLQLQPIGSRAVANVSSPHQYLKCPDMCRSKNSLCKQGIRGYSCHCSEDYHGNAYVIDGCKGRRQTYFKGMSIVIGAAIGAGLVLLVLAGFFVTKKLKHHRAELLKLKFFQLNRGQLLQQLVSQSAGIAERMIIPLEELEKATHNFDKDLVIGGGGHGIVYKGILSNQHIVAIKKPKKVFQKEINDFINEVAILSQINHRNVVKLYGCCLETEVPMLVYEFISNGTLSEHLHVKGPRSLPWTDRLRIAIETAKSLAYLHSTASIPIIHRDVKSANILLDDTLTAKVADFGSSRYIPMEKSGVMTGAQGTKGYWDPMYFYTGRLTEKSDVYSFGVVLVELLTRKKPFLYSSSDGKGLVLHFVTLFEEGNLNQILDPHAIEEGGKEVNKVAIIAVACIKLRGEDRPTMRQVELTLESLRASEDYTLDNVVDKKVENKHVMIDITFTEDKRSNNSTRPYSMEEEFMLSARYPR</sequence>
<dbReference type="InterPro" id="IPR049883">
    <property type="entry name" value="NOTCH1_EGF-like"/>
</dbReference>
<dbReference type="PROSITE" id="PS00107">
    <property type="entry name" value="PROTEIN_KINASE_ATP"/>
    <property type="match status" value="1"/>
</dbReference>
<keyword evidence="6 16" id="KW-0732">Signal</keyword>
<dbReference type="STRING" id="4565.A0A077S8I1"/>
<dbReference type="Gene3D" id="3.30.200.20">
    <property type="entry name" value="Phosphorylase Kinase, domain 1"/>
    <property type="match status" value="1"/>
</dbReference>
<dbReference type="OMA" id="IDITFTE"/>
<dbReference type="Gene3D" id="2.10.25.10">
    <property type="entry name" value="Laminin"/>
    <property type="match status" value="1"/>
</dbReference>
<feature type="chain" id="PRO_5014501706" description="Protein kinase domain-containing protein" evidence="16">
    <location>
        <begin position="29"/>
        <end position="1075"/>
    </location>
</feature>
<dbReference type="SUPFAM" id="SSF57196">
    <property type="entry name" value="EGF/Laminin"/>
    <property type="match status" value="1"/>
</dbReference>
<dbReference type="Pfam" id="PF13947">
    <property type="entry name" value="GUB_WAK_bind"/>
    <property type="match status" value="2"/>
</dbReference>
<evidence type="ECO:0000256" key="12">
    <source>
        <dbReference type="ARBA" id="ARBA00023157"/>
    </source>
</evidence>
<dbReference type="Gramene" id="TraesNOR3B03G01795570.1">
    <property type="protein sequence ID" value="TraesNOR3B03G01795570.1"/>
    <property type="gene ID" value="TraesNOR3B03G01795570"/>
</dbReference>
<dbReference type="SUPFAM" id="SSF56112">
    <property type="entry name" value="Protein kinase-like (PK-like)"/>
    <property type="match status" value="1"/>
</dbReference>
<dbReference type="CDD" id="cd00054">
    <property type="entry name" value="EGF_CA"/>
    <property type="match status" value="1"/>
</dbReference>
<proteinExistence type="predicted"/>
<dbReference type="Gramene" id="TraesSYM3B03G01794440.1">
    <property type="protein sequence ID" value="TraesSYM3B03G01794440.1"/>
    <property type="gene ID" value="TraesSYM3B03G01794440"/>
</dbReference>
<dbReference type="GO" id="GO:0004674">
    <property type="term" value="F:protein serine/threonine kinase activity"/>
    <property type="evidence" value="ECO:0007669"/>
    <property type="project" value="UniProtKB-KW"/>
</dbReference>
<dbReference type="InterPro" id="IPR018097">
    <property type="entry name" value="EGF_Ca-bd_CS"/>
</dbReference>